<evidence type="ECO:0000256" key="2">
    <source>
        <dbReference type="ARBA" id="ARBA00023274"/>
    </source>
</evidence>
<name>A0A0N1I2G0_LEPSE</name>
<dbReference type="GO" id="GO:0006412">
    <property type="term" value="P:translation"/>
    <property type="evidence" value="ECO:0007669"/>
    <property type="project" value="InterPro"/>
</dbReference>
<dbReference type="InterPro" id="IPR000206">
    <property type="entry name" value="Ribosomal_bL12"/>
</dbReference>
<dbReference type="Pfam" id="PF00542">
    <property type="entry name" value="Ribosomal_L12"/>
    <property type="match status" value="1"/>
</dbReference>
<keyword evidence="5" id="KW-1185">Reference proteome</keyword>
<dbReference type="Gene3D" id="3.30.1390.10">
    <property type="match status" value="1"/>
</dbReference>
<feature type="domain" description="Large ribosomal subunit protein bL12 C-terminal" evidence="3">
    <location>
        <begin position="144"/>
        <end position="210"/>
    </location>
</feature>
<dbReference type="OrthoDB" id="250175at2759"/>
<sequence length="211" mass="21795">MLGRALVAGRAPAMASSPLVFSQRTLISGMASNRIPRGMAPLAVRDSEQAVEELAEAYVKMDLKTMSEFHKKAMAEMLRGSGAPHASINYEEHLLQAMDGGGAAVGGGAAAPVAAVASAAEAAVEPAASAAASSNKKAADKVAFDVTLKKYPAENKIKLIKELRAVCGLGIQEAKSAIEKCPGVIARHVQTADAEKLKSAMVKLGAEVELT</sequence>
<dbReference type="AlphaFoldDB" id="A0A0N1I2G0"/>
<dbReference type="InterPro" id="IPR014719">
    <property type="entry name" value="Ribosomal_bL12_C/ClpS-like"/>
</dbReference>
<evidence type="ECO:0000259" key="3">
    <source>
        <dbReference type="Pfam" id="PF00542"/>
    </source>
</evidence>
<dbReference type="GO" id="GO:0003729">
    <property type="term" value="F:mRNA binding"/>
    <property type="evidence" value="ECO:0007669"/>
    <property type="project" value="TreeGrafter"/>
</dbReference>
<protein>
    <submittedName>
        <fullName evidence="4">Ribosomal protein l7/l12-like protein</fullName>
    </submittedName>
</protein>
<dbReference type="PANTHER" id="PTHR45987">
    <property type="entry name" value="39S RIBOSOMAL PROTEIN L12"/>
    <property type="match status" value="1"/>
</dbReference>
<keyword evidence="1 4" id="KW-0689">Ribosomal protein</keyword>
<accession>A0A0N1I2G0</accession>
<comment type="caution">
    <text evidence="4">The sequence shown here is derived from an EMBL/GenBank/DDBJ whole genome shotgun (WGS) entry which is preliminary data.</text>
</comment>
<keyword evidence="2" id="KW-0687">Ribonucleoprotein</keyword>
<dbReference type="GO" id="GO:0003735">
    <property type="term" value="F:structural constituent of ribosome"/>
    <property type="evidence" value="ECO:0007669"/>
    <property type="project" value="InterPro"/>
</dbReference>
<dbReference type="CDD" id="cd00387">
    <property type="entry name" value="Ribosomal_L7_L12"/>
    <property type="match status" value="1"/>
</dbReference>
<gene>
    <name evidence="4" type="ORF">ABL78_5237</name>
</gene>
<dbReference type="InterPro" id="IPR013823">
    <property type="entry name" value="Ribosomal_bL12_C"/>
</dbReference>
<dbReference type="Proteomes" id="UP000038009">
    <property type="component" value="Unassembled WGS sequence"/>
</dbReference>
<dbReference type="VEuPathDB" id="TriTrypDB:Lsey_0171_0130"/>
<reference evidence="4 5" key="1">
    <citation type="journal article" date="2015" name="PLoS Pathog.">
        <title>Leptomonas seymouri: Adaptations to the Dixenous Life Cycle Analyzed by Genome Sequencing, Transcriptome Profiling and Co-infection with Leishmania donovani.</title>
        <authorList>
            <person name="Kraeva N."/>
            <person name="Butenko A."/>
            <person name="Hlavacova J."/>
            <person name="Kostygov A."/>
            <person name="Myskova J."/>
            <person name="Grybchuk D."/>
            <person name="Lestinova T."/>
            <person name="Votypka J."/>
            <person name="Volf P."/>
            <person name="Opperdoes F."/>
            <person name="Flegontov P."/>
            <person name="Lukes J."/>
            <person name="Yurchenko V."/>
        </authorList>
    </citation>
    <scope>NUCLEOTIDE SEQUENCE [LARGE SCALE GENOMIC DNA]</scope>
    <source>
        <strain evidence="4 5">ATCC 30220</strain>
    </source>
</reference>
<dbReference type="EMBL" id="LJSK01000171">
    <property type="protein sequence ID" value="KPI85705.1"/>
    <property type="molecule type" value="Genomic_DNA"/>
</dbReference>
<evidence type="ECO:0000313" key="4">
    <source>
        <dbReference type="EMBL" id="KPI85705.1"/>
    </source>
</evidence>
<dbReference type="GO" id="GO:1990904">
    <property type="term" value="C:ribonucleoprotein complex"/>
    <property type="evidence" value="ECO:0007669"/>
    <property type="project" value="UniProtKB-KW"/>
</dbReference>
<dbReference type="PANTHER" id="PTHR45987:SF4">
    <property type="entry name" value="LARGE RIBOSOMAL SUBUNIT PROTEIN BL12M"/>
    <property type="match status" value="1"/>
</dbReference>
<organism evidence="4 5">
    <name type="scientific">Leptomonas seymouri</name>
    <dbReference type="NCBI Taxonomy" id="5684"/>
    <lineage>
        <taxon>Eukaryota</taxon>
        <taxon>Discoba</taxon>
        <taxon>Euglenozoa</taxon>
        <taxon>Kinetoplastea</taxon>
        <taxon>Metakinetoplastina</taxon>
        <taxon>Trypanosomatida</taxon>
        <taxon>Trypanosomatidae</taxon>
        <taxon>Leishmaniinae</taxon>
        <taxon>Leptomonas</taxon>
    </lineage>
</organism>
<dbReference type="OMA" id="MDMATMT"/>
<dbReference type="GO" id="GO:0005840">
    <property type="term" value="C:ribosome"/>
    <property type="evidence" value="ECO:0007669"/>
    <property type="project" value="UniProtKB-KW"/>
</dbReference>
<proteinExistence type="predicted"/>
<dbReference type="SUPFAM" id="SSF54736">
    <property type="entry name" value="ClpS-like"/>
    <property type="match status" value="1"/>
</dbReference>
<evidence type="ECO:0000256" key="1">
    <source>
        <dbReference type="ARBA" id="ARBA00022980"/>
    </source>
</evidence>
<evidence type="ECO:0000313" key="5">
    <source>
        <dbReference type="Proteomes" id="UP000038009"/>
    </source>
</evidence>